<gene>
    <name evidence="2" type="ORF">AGR4A_pAt30156</name>
</gene>
<protein>
    <submittedName>
        <fullName evidence="2">Uncharacterized protein</fullName>
    </submittedName>
</protein>
<evidence type="ECO:0000313" key="3">
    <source>
        <dbReference type="Proteomes" id="UP000192074"/>
    </source>
</evidence>
<name>A0A822VCM0_AGRTU</name>
<organism evidence="2 3">
    <name type="scientific">Agrobacterium tumefaciens str. B6</name>
    <dbReference type="NCBI Taxonomy" id="1183423"/>
    <lineage>
        <taxon>Bacteria</taxon>
        <taxon>Pseudomonadati</taxon>
        <taxon>Pseudomonadota</taxon>
        <taxon>Alphaproteobacteria</taxon>
        <taxon>Hyphomicrobiales</taxon>
        <taxon>Rhizobiaceae</taxon>
        <taxon>Rhizobium/Agrobacterium group</taxon>
        <taxon>Agrobacterium</taxon>
        <taxon>Agrobacterium tumefaciens complex</taxon>
    </lineage>
</organism>
<sequence length="56" mass="6129">MQDGQGEAFLSREEWALQRAGEENDPAVADADRAEHREAVFGQTCPIETAVDVPVD</sequence>
<accession>A0A822VCM0</accession>
<evidence type="ECO:0000256" key="1">
    <source>
        <dbReference type="SAM" id="MobiDB-lite"/>
    </source>
</evidence>
<reference evidence="2 3" key="1">
    <citation type="submission" date="2016-01" db="EMBL/GenBank/DDBJ databases">
        <authorList>
            <person name="Regsiter A."/>
            <person name="william w."/>
        </authorList>
    </citation>
    <scope>NUCLEOTIDE SEQUENCE [LARGE SCALE GENOMIC DNA]</scope>
    <source>
        <strain evidence="2 3">B6</strain>
    </source>
</reference>
<feature type="region of interest" description="Disordered" evidence="1">
    <location>
        <begin position="1"/>
        <end position="30"/>
    </location>
</feature>
<comment type="caution">
    <text evidence="2">The sequence shown here is derived from an EMBL/GenBank/DDBJ whole genome shotgun (WGS) entry which is preliminary data.</text>
</comment>
<dbReference type="AlphaFoldDB" id="A0A822VCM0"/>
<evidence type="ECO:0000313" key="2">
    <source>
        <dbReference type="EMBL" id="CVI25341.1"/>
    </source>
</evidence>
<proteinExistence type="predicted"/>
<dbReference type="EMBL" id="FCNL01000042">
    <property type="protein sequence ID" value="CVI25341.1"/>
    <property type="molecule type" value="Genomic_DNA"/>
</dbReference>
<dbReference type="Proteomes" id="UP000192074">
    <property type="component" value="Unassembled WGS sequence"/>
</dbReference>
<feature type="compositionally biased region" description="Basic and acidic residues" evidence="1">
    <location>
        <begin position="10"/>
        <end position="22"/>
    </location>
</feature>